<proteinExistence type="predicted"/>
<dbReference type="NCBIfam" id="TIGR03696">
    <property type="entry name" value="Rhs_assc_core"/>
    <property type="match status" value="1"/>
</dbReference>
<dbReference type="Pfam" id="PF15537">
    <property type="entry name" value="Ntox43"/>
    <property type="match status" value="1"/>
</dbReference>
<reference evidence="2 3" key="1">
    <citation type="submission" date="2024-09" db="EMBL/GenBank/DDBJ databases">
        <authorList>
            <person name="Sun Q."/>
            <person name="Mori K."/>
        </authorList>
    </citation>
    <scope>NUCLEOTIDE SEQUENCE [LARGE SCALE GENOMIC DNA]</scope>
    <source>
        <strain evidence="2 3">CECT 8365</strain>
    </source>
</reference>
<evidence type="ECO:0000313" key="2">
    <source>
        <dbReference type="EMBL" id="MFB9108521.1"/>
    </source>
</evidence>
<gene>
    <name evidence="2" type="ORF">ACFFVK_08020</name>
</gene>
<name>A0ABV5HAP8_9FLAO</name>
<feature type="domain" description="Bacterial toxin 43" evidence="1">
    <location>
        <begin position="217"/>
        <end position="321"/>
    </location>
</feature>
<accession>A0ABV5HAP8</accession>
<dbReference type="InterPro" id="IPR029106">
    <property type="entry name" value="Ntox43"/>
</dbReference>
<dbReference type="Gene3D" id="2.180.10.10">
    <property type="entry name" value="RHS repeat-associated core"/>
    <property type="match status" value="1"/>
</dbReference>
<sequence length="343" mass="39304">MDYYPFGMLVPSSHGKSESYRYGFNGMEKDDELKGDGNAIDYDKRFYDTRLGRFLSIDPLEKKFPWYTPYQFAGNTPIQAIDLDGAEEFHYTLTADKKGKIHLTLTSYKTHNHVTLLWGLIDRYYKIPVKRYLVTHNNTKYYIGFAGTYGNGNQEKSEMFENIRDAQHMWTLSDFKDSFNSEAQSNYQSTVQTVINIQNNTVMYGPINETAWYTPKDRKNKGYGPDPGVIEVSPRVKSVALFKKYNPKNATEFVFDAETQTFVVGKVQNSTAGLSPHQNLAKSIDNNNVVGGLFKRGENGEIITNEMSGHYHQNWTPEIRQKFKTFLESKTGQTVKHSEGPTF</sequence>
<dbReference type="InterPro" id="IPR022385">
    <property type="entry name" value="Rhs_assc_core"/>
</dbReference>
<evidence type="ECO:0000259" key="1">
    <source>
        <dbReference type="Pfam" id="PF15537"/>
    </source>
</evidence>
<keyword evidence="3" id="KW-1185">Reference proteome</keyword>
<organism evidence="2 3">
    <name type="scientific">Flavobacterium gyeonganense</name>
    <dbReference type="NCBI Taxonomy" id="1310418"/>
    <lineage>
        <taxon>Bacteria</taxon>
        <taxon>Pseudomonadati</taxon>
        <taxon>Bacteroidota</taxon>
        <taxon>Flavobacteriia</taxon>
        <taxon>Flavobacteriales</taxon>
        <taxon>Flavobacteriaceae</taxon>
        <taxon>Flavobacterium</taxon>
    </lineage>
</organism>
<comment type="caution">
    <text evidence="2">The sequence shown here is derived from an EMBL/GenBank/DDBJ whole genome shotgun (WGS) entry which is preliminary data.</text>
</comment>
<protein>
    <submittedName>
        <fullName evidence="2">Polymorphic toxin type 43 domain-containing protein</fullName>
    </submittedName>
</protein>
<evidence type="ECO:0000313" key="3">
    <source>
        <dbReference type="Proteomes" id="UP001589562"/>
    </source>
</evidence>
<dbReference type="RefSeq" id="WP_379680122.1">
    <property type="nucleotide sequence ID" value="NZ_JBHMFE010000011.1"/>
</dbReference>
<dbReference type="Proteomes" id="UP001589562">
    <property type="component" value="Unassembled WGS sequence"/>
</dbReference>
<dbReference type="EMBL" id="JBHMFE010000011">
    <property type="protein sequence ID" value="MFB9108521.1"/>
    <property type="molecule type" value="Genomic_DNA"/>
</dbReference>